<keyword evidence="4" id="KW-1185">Reference proteome</keyword>
<evidence type="ECO:0000313" key="4">
    <source>
        <dbReference type="Proteomes" id="UP000187735"/>
    </source>
</evidence>
<dbReference type="EMBL" id="CP017641">
    <property type="protein sequence ID" value="APZ90504.1"/>
    <property type="molecule type" value="Genomic_DNA"/>
</dbReference>
<gene>
    <name evidence="3" type="primary">xcpT_1</name>
    <name evidence="3" type="ORF">Fuma_00083</name>
</gene>
<dbReference type="SUPFAM" id="SSF54523">
    <property type="entry name" value="Pili subunits"/>
    <property type="match status" value="1"/>
</dbReference>
<dbReference type="STRING" id="1891926.Fuma_00083"/>
<dbReference type="InterPro" id="IPR027558">
    <property type="entry name" value="Pre_pil_HX9DG_C"/>
</dbReference>
<dbReference type="NCBIfam" id="TIGR02532">
    <property type="entry name" value="IV_pilin_GFxxxE"/>
    <property type="match status" value="1"/>
</dbReference>
<dbReference type="PANTHER" id="PTHR30093:SF2">
    <property type="entry name" value="TYPE II SECRETION SYSTEM PROTEIN H"/>
    <property type="match status" value="1"/>
</dbReference>
<dbReference type="Proteomes" id="UP000187735">
    <property type="component" value="Chromosome"/>
</dbReference>
<sequence length="324" mass="35115">MSYPTSRLPQFMRPRSRGFTLIELLVVIAIIAILIALLLPAVQQAREAARRTQCKNNLKQLGLAIHNYHDVHFCLPFGHSGNSKKHSAISQLLPFLEQGNIYAEIDFSLPANHPDNDEARMRELPMLRCNSDSANPLGASGGALNYMANKGAGIVWTEPKGPNTGLPAASGVMYYGSCIRFRDITDGSSNTAAFSERLLADGNNGTVSPVSDVFFSPAAPADADEAVQMCAAVDIDDLANQFPLFMGAPWIDGQHTYLHTDVPNARSCGFFTIGRANMPPSSRHFGGVNVALCDGSVRFVSENIDRVTWRAVGTRSEGEVIGEY</sequence>
<reference evidence="3 4" key="1">
    <citation type="journal article" date="2016" name="Front. Microbiol.">
        <title>Fuerstia marisgermanicae gen. nov., sp. nov., an Unusual Member of the Phylum Planctomycetes from the German Wadden Sea.</title>
        <authorList>
            <person name="Kohn T."/>
            <person name="Heuer A."/>
            <person name="Jogler M."/>
            <person name="Vollmers J."/>
            <person name="Boedeker C."/>
            <person name="Bunk B."/>
            <person name="Rast P."/>
            <person name="Borchert D."/>
            <person name="Glockner I."/>
            <person name="Freese H.M."/>
            <person name="Klenk H.P."/>
            <person name="Overmann J."/>
            <person name="Kaster A.K."/>
            <person name="Rohde M."/>
            <person name="Wiegand S."/>
            <person name="Jogler C."/>
        </authorList>
    </citation>
    <scope>NUCLEOTIDE SEQUENCE [LARGE SCALE GENOMIC DNA]</scope>
    <source>
        <strain evidence="3 4">NH11</strain>
    </source>
</reference>
<evidence type="ECO:0000259" key="2">
    <source>
        <dbReference type="Pfam" id="PF07596"/>
    </source>
</evidence>
<evidence type="ECO:0000256" key="1">
    <source>
        <dbReference type="SAM" id="Phobius"/>
    </source>
</evidence>
<dbReference type="KEGG" id="fmr:Fuma_00083"/>
<dbReference type="PROSITE" id="PS00409">
    <property type="entry name" value="PROKAR_NTER_METHYL"/>
    <property type="match status" value="1"/>
</dbReference>
<name>A0A1P8W8W8_9PLAN</name>
<proteinExistence type="predicted"/>
<dbReference type="InterPro" id="IPR012902">
    <property type="entry name" value="N_methyl_site"/>
</dbReference>
<feature type="domain" description="DUF1559" evidence="2">
    <location>
        <begin position="43"/>
        <end position="306"/>
    </location>
</feature>
<dbReference type="Pfam" id="PF07963">
    <property type="entry name" value="N_methyl"/>
    <property type="match status" value="1"/>
</dbReference>
<dbReference type="AlphaFoldDB" id="A0A1P8W8W8"/>
<organism evidence="3 4">
    <name type="scientific">Fuerstiella marisgermanici</name>
    <dbReference type="NCBI Taxonomy" id="1891926"/>
    <lineage>
        <taxon>Bacteria</taxon>
        <taxon>Pseudomonadati</taxon>
        <taxon>Planctomycetota</taxon>
        <taxon>Planctomycetia</taxon>
        <taxon>Planctomycetales</taxon>
        <taxon>Planctomycetaceae</taxon>
        <taxon>Fuerstiella</taxon>
    </lineage>
</organism>
<evidence type="ECO:0000313" key="3">
    <source>
        <dbReference type="EMBL" id="APZ90504.1"/>
    </source>
</evidence>
<dbReference type="RefSeq" id="WP_083731699.1">
    <property type="nucleotide sequence ID" value="NZ_CP017641.1"/>
</dbReference>
<keyword evidence="1" id="KW-0472">Membrane</keyword>
<dbReference type="InterPro" id="IPR045584">
    <property type="entry name" value="Pilin-like"/>
</dbReference>
<feature type="transmembrane region" description="Helical" evidence="1">
    <location>
        <begin position="21"/>
        <end position="42"/>
    </location>
</feature>
<keyword evidence="1" id="KW-0812">Transmembrane</keyword>
<dbReference type="PANTHER" id="PTHR30093">
    <property type="entry name" value="GENERAL SECRETION PATHWAY PROTEIN G"/>
    <property type="match status" value="1"/>
</dbReference>
<keyword evidence="1" id="KW-1133">Transmembrane helix</keyword>
<dbReference type="InterPro" id="IPR011453">
    <property type="entry name" value="DUF1559"/>
</dbReference>
<dbReference type="Gene3D" id="3.30.700.10">
    <property type="entry name" value="Glycoprotein, Type 4 Pilin"/>
    <property type="match status" value="1"/>
</dbReference>
<dbReference type="NCBIfam" id="TIGR04294">
    <property type="entry name" value="pre_pil_HX9DG"/>
    <property type="match status" value="1"/>
</dbReference>
<protein>
    <submittedName>
        <fullName evidence="3">PilD-dependent protein PddA</fullName>
    </submittedName>
</protein>
<accession>A0A1P8W8W8</accession>
<dbReference type="Pfam" id="PF07596">
    <property type="entry name" value="SBP_bac_10"/>
    <property type="match status" value="1"/>
</dbReference>